<keyword evidence="2" id="KW-1185">Reference proteome</keyword>
<name>A0ABP5USW9_9ACTN</name>
<dbReference type="EMBL" id="BAAARV010000103">
    <property type="protein sequence ID" value="GAA2387071.1"/>
    <property type="molecule type" value="Genomic_DNA"/>
</dbReference>
<proteinExistence type="predicted"/>
<accession>A0ABP5USW9</accession>
<comment type="caution">
    <text evidence="1">The sequence shown here is derived from an EMBL/GenBank/DDBJ whole genome shotgun (WGS) entry which is preliminary data.</text>
</comment>
<evidence type="ECO:0000313" key="1">
    <source>
        <dbReference type="EMBL" id="GAA2387071.1"/>
    </source>
</evidence>
<evidence type="ECO:0000313" key="2">
    <source>
        <dbReference type="Proteomes" id="UP001501444"/>
    </source>
</evidence>
<sequence length="68" mass="7172">MEAPGYRPKSVARDGGGELGGGLLVRMLGLAGDYPFIAPDVIPCANDRCSTRYTAMTGRVVRMAAADR</sequence>
<organism evidence="1 2">
    <name type="scientific">Dactylosporangium salmoneum</name>
    <dbReference type="NCBI Taxonomy" id="53361"/>
    <lineage>
        <taxon>Bacteria</taxon>
        <taxon>Bacillati</taxon>
        <taxon>Actinomycetota</taxon>
        <taxon>Actinomycetes</taxon>
        <taxon>Micromonosporales</taxon>
        <taxon>Micromonosporaceae</taxon>
        <taxon>Dactylosporangium</taxon>
    </lineage>
</organism>
<reference evidence="2" key="1">
    <citation type="journal article" date="2019" name="Int. J. Syst. Evol. Microbiol.">
        <title>The Global Catalogue of Microorganisms (GCM) 10K type strain sequencing project: providing services to taxonomists for standard genome sequencing and annotation.</title>
        <authorList>
            <consortium name="The Broad Institute Genomics Platform"/>
            <consortium name="The Broad Institute Genome Sequencing Center for Infectious Disease"/>
            <person name="Wu L."/>
            <person name="Ma J."/>
        </authorList>
    </citation>
    <scope>NUCLEOTIDE SEQUENCE [LARGE SCALE GENOMIC DNA]</scope>
    <source>
        <strain evidence="2">JCM 3272</strain>
    </source>
</reference>
<dbReference type="Proteomes" id="UP001501444">
    <property type="component" value="Unassembled WGS sequence"/>
</dbReference>
<protein>
    <submittedName>
        <fullName evidence="1">Uncharacterized protein</fullName>
    </submittedName>
</protein>
<gene>
    <name evidence="1" type="ORF">GCM10010170_097830</name>
</gene>